<reference evidence="2 3" key="1">
    <citation type="submission" date="2020-11" db="EMBL/GenBank/DDBJ databases">
        <title>Draft Genome Sequence and Secondary Metabolite Biosynthetic Potential of the Lysobacter niastensis Type strain DSM 18481.</title>
        <authorList>
            <person name="Turrini P."/>
            <person name="Artuso I."/>
            <person name="Tescari M."/>
            <person name="Lugli G.A."/>
            <person name="Frangipani E."/>
            <person name="Ventura M."/>
            <person name="Visca P."/>
        </authorList>
    </citation>
    <scope>NUCLEOTIDE SEQUENCE [LARGE SCALE GENOMIC DNA]</scope>
    <source>
        <strain evidence="2 3">DSM 18481</strain>
    </source>
</reference>
<comment type="caution">
    <text evidence="2">The sequence shown here is derived from an EMBL/GenBank/DDBJ whole genome shotgun (WGS) entry which is preliminary data.</text>
</comment>
<evidence type="ECO:0000256" key="1">
    <source>
        <dbReference type="SAM" id="Phobius"/>
    </source>
</evidence>
<dbReference type="NCBIfam" id="TIGR02523">
    <property type="entry name" value="type_IV_pilV"/>
    <property type="match status" value="1"/>
</dbReference>
<protein>
    <submittedName>
        <fullName evidence="2">Type IV pilus modification protein PilV</fullName>
    </submittedName>
</protein>
<dbReference type="RefSeq" id="WP_194931299.1">
    <property type="nucleotide sequence ID" value="NZ_JADLZT010000006.1"/>
</dbReference>
<gene>
    <name evidence="2" type="primary">pilV</name>
    <name evidence="2" type="ORF">IU514_11705</name>
</gene>
<accession>A0ABS0B6R0</accession>
<keyword evidence="3" id="KW-1185">Reference proteome</keyword>
<name>A0ABS0B6R0_9GAMM</name>
<evidence type="ECO:0000313" key="2">
    <source>
        <dbReference type="EMBL" id="MBF6024695.1"/>
    </source>
</evidence>
<evidence type="ECO:0000313" key="3">
    <source>
        <dbReference type="Proteomes" id="UP001429984"/>
    </source>
</evidence>
<feature type="transmembrane region" description="Helical" evidence="1">
    <location>
        <begin position="12"/>
        <end position="35"/>
    </location>
</feature>
<keyword evidence="1" id="KW-0812">Transmembrane</keyword>
<dbReference type="EMBL" id="JADLZT010000006">
    <property type="protein sequence ID" value="MBF6024695.1"/>
    <property type="molecule type" value="Genomic_DNA"/>
</dbReference>
<dbReference type="Proteomes" id="UP001429984">
    <property type="component" value="Unassembled WGS sequence"/>
</dbReference>
<dbReference type="InterPro" id="IPR012902">
    <property type="entry name" value="N_methyl_site"/>
</dbReference>
<dbReference type="Pfam" id="PF07963">
    <property type="entry name" value="N_methyl"/>
    <property type="match status" value="1"/>
</dbReference>
<proteinExistence type="predicted"/>
<keyword evidence="1" id="KW-1133">Transmembrane helix</keyword>
<dbReference type="InterPro" id="IPR013362">
    <property type="entry name" value="Pilus_4_PilV"/>
</dbReference>
<organism evidence="2 3">
    <name type="scientific">Lysobacter niastensis</name>
    <dbReference type="NCBI Taxonomy" id="380629"/>
    <lineage>
        <taxon>Bacteria</taxon>
        <taxon>Pseudomonadati</taxon>
        <taxon>Pseudomonadota</taxon>
        <taxon>Gammaproteobacteria</taxon>
        <taxon>Lysobacterales</taxon>
        <taxon>Lysobacteraceae</taxon>
        <taxon>Lysobacter</taxon>
    </lineage>
</organism>
<dbReference type="NCBIfam" id="TIGR02532">
    <property type="entry name" value="IV_pilin_GFxxxE"/>
    <property type="match status" value="1"/>
</dbReference>
<keyword evidence="1" id="KW-0472">Membrane</keyword>
<sequence length="157" mass="16696">MKTSRTQRGFSLIEVLVALVVTTMGLLGLASLQLLSIKTQHNAFMRGQATQLNHDMIERMRGNCAAALVGSYNLALTGTPGSGTDLPSTDLRQWRARIAQALPEGTGSIAVNATTRVATVTVRWNDARGDQGAENAPLVAGDPALLTFSESTRLCTQ</sequence>